<dbReference type="Gene3D" id="3.90.1200.10">
    <property type="match status" value="1"/>
</dbReference>
<dbReference type="Gene3D" id="3.30.200.20">
    <property type="entry name" value="Phosphorylase Kinase, domain 1"/>
    <property type="match status" value="1"/>
</dbReference>
<evidence type="ECO:0000259" key="2">
    <source>
        <dbReference type="Pfam" id="PF01636"/>
    </source>
</evidence>
<dbReference type="AlphaFoldDB" id="A0A2T7UW19"/>
<dbReference type="RefSeq" id="WP_107749489.1">
    <property type="nucleotide sequence ID" value="NZ_QBKF01000001.1"/>
</dbReference>
<dbReference type="GO" id="GO:0009088">
    <property type="term" value="P:threonine biosynthetic process"/>
    <property type="evidence" value="ECO:0007669"/>
    <property type="project" value="TreeGrafter"/>
</dbReference>
<name>A0A2T7UW19_9RHOB</name>
<proteinExistence type="inferred from homology"/>
<keyword evidence="4" id="KW-1185">Reference proteome</keyword>
<dbReference type="SUPFAM" id="SSF56112">
    <property type="entry name" value="Protein kinase-like (PK-like)"/>
    <property type="match status" value="1"/>
</dbReference>
<evidence type="ECO:0000313" key="3">
    <source>
        <dbReference type="EMBL" id="PVE48983.1"/>
    </source>
</evidence>
<dbReference type="Pfam" id="PF01636">
    <property type="entry name" value="APH"/>
    <property type="match status" value="1"/>
</dbReference>
<dbReference type="InterPro" id="IPR011009">
    <property type="entry name" value="Kinase-like_dom_sf"/>
</dbReference>
<dbReference type="PANTHER" id="PTHR21064">
    <property type="entry name" value="AMINOGLYCOSIDE PHOSPHOTRANSFERASE DOMAIN-CONTAINING PROTEIN-RELATED"/>
    <property type="match status" value="1"/>
</dbReference>
<dbReference type="InterPro" id="IPR050249">
    <property type="entry name" value="Pseudomonas-type_ThrB"/>
</dbReference>
<feature type="domain" description="Aminoglycoside phosphotransferase" evidence="2">
    <location>
        <begin position="25"/>
        <end position="261"/>
    </location>
</feature>
<dbReference type="GO" id="GO:0004413">
    <property type="term" value="F:homoserine kinase activity"/>
    <property type="evidence" value="ECO:0007669"/>
    <property type="project" value="TreeGrafter"/>
</dbReference>
<dbReference type="PANTHER" id="PTHR21064:SF6">
    <property type="entry name" value="AMINOGLYCOSIDE PHOSPHOTRANSFERASE DOMAIN-CONTAINING PROTEIN"/>
    <property type="match status" value="1"/>
</dbReference>
<dbReference type="EMBL" id="QDDR01000001">
    <property type="protein sequence ID" value="PVE48983.1"/>
    <property type="molecule type" value="Genomic_DNA"/>
</dbReference>
<organism evidence="3 4">
    <name type="scientific">Pararhodobacter aggregans</name>
    <dbReference type="NCBI Taxonomy" id="404875"/>
    <lineage>
        <taxon>Bacteria</taxon>
        <taxon>Pseudomonadati</taxon>
        <taxon>Pseudomonadota</taxon>
        <taxon>Alphaproteobacteria</taxon>
        <taxon>Rhodobacterales</taxon>
        <taxon>Paracoccaceae</taxon>
        <taxon>Pararhodobacter</taxon>
    </lineage>
</organism>
<accession>A0A2T7UW19</accession>
<dbReference type="InterPro" id="IPR002575">
    <property type="entry name" value="Aminoglycoside_PTrfase"/>
</dbReference>
<evidence type="ECO:0000256" key="1">
    <source>
        <dbReference type="ARBA" id="ARBA00038240"/>
    </source>
</evidence>
<dbReference type="Proteomes" id="UP000244810">
    <property type="component" value="Unassembled WGS sequence"/>
</dbReference>
<keyword evidence="3" id="KW-0418">Kinase</keyword>
<keyword evidence="3" id="KW-0808">Transferase</keyword>
<sequence length="314" mass="34558">MNGFAHAAAPLWGLDPAQVSLVAKRENEVWRAEGPGGPYALRLHRPGYRTAAELQSELDWMAMLAKGGLTVPRPIPSRTGRLVEVVGDTPVDLLTWMPGRMVGKQGALEGITDRAGHMHRLGALLARLHDLSDNWTPPEGFTRPRWDRPGLLGETPLWGPFWANPDLTSAQRATLRQVQIRAEADLAARETALDYGLIHADAITENVMVDGETLVLIDFDDGGWGFRDFDLATVLMRQLTAADYPALRAALLEGYAARRTVDEAALDLLLLCRALTYLGWIIPRRDEPGGEERSRRAVATALPLAETYLETSDV</sequence>
<gene>
    <name evidence="3" type="ORF">DDE23_00825</name>
</gene>
<comment type="similarity">
    <text evidence="1">Belongs to the pseudomonas-type ThrB family.</text>
</comment>
<protein>
    <submittedName>
        <fullName evidence="3">Homoserine kinase</fullName>
    </submittedName>
</protein>
<comment type="caution">
    <text evidence="3">The sequence shown here is derived from an EMBL/GenBank/DDBJ whole genome shotgun (WGS) entry which is preliminary data.</text>
</comment>
<reference evidence="3 4" key="1">
    <citation type="journal article" date="2011" name="Syst. Appl. Microbiol.">
        <title>Defluviimonas denitrificans gen. nov., sp. nov., and Pararhodobacter aggregans gen. nov., sp. nov., non-phototrophic Rhodobacteraceae from the biofilter of a marine aquaculture.</title>
        <authorList>
            <person name="Foesel B.U."/>
            <person name="Drake H.L."/>
            <person name="Schramm A."/>
        </authorList>
    </citation>
    <scope>NUCLEOTIDE SEQUENCE [LARGE SCALE GENOMIC DNA]</scope>
    <source>
        <strain evidence="3 4">D1-19</strain>
    </source>
</reference>
<evidence type="ECO:0000313" key="4">
    <source>
        <dbReference type="Proteomes" id="UP000244810"/>
    </source>
</evidence>
<dbReference type="OrthoDB" id="241498at2"/>